<proteinExistence type="predicted"/>
<dbReference type="AlphaFoldDB" id="A0A6P6XRT0"/>
<dbReference type="KEGG" id="dpte:113789285"/>
<dbReference type="RefSeq" id="XP_027194604.1">
    <property type="nucleotide sequence ID" value="XM_027338803.1"/>
</dbReference>
<evidence type="ECO:0000313" key="3">
    <source>
        <dbReference type="RefSeq" id="XP_027194604.1"/>
    </source>
</evidence>
<feature type="compositionally biased region" description="Polar residues" evidence="1">
    <location>
        <begin position="37"/>
        <end position="50"/>
    </location>
</feature>
<dbReference type="InParanoid" id="A0A6P6XRT0"/>
<name>A0A6P6XRT0_DERPT</name>
<feature type="compositionally biased region" description="Basic residues" evidence="1">
    <location>
        <begin position="54"/>
        <end position="68"/>
    </location>
</feature>
<feature type="region of interest" description="Disordered" evidence="1">
    <location>
        <begin position="198"/>
        <end position="272"/>
    </location>
</feature>
<feature type="compositionally biased region" description="Low complexity" evidence="1">
    <location>
        <begin position="261"/>
        <end position="272"/>
    </location>
</feature>
<dbReference type="Proteomes" id="UP000515146">
    <property type="component" value="Unplaced"/>
</dbReference>
<feature type="region of interest" description="Disordered" evidence="1">
    <location>
        <begin position="1"/>
        <end position="73"/>
    </location>
</feature>
<sequence length="367" mass="42547">MRRRKSSCPNIEPRRTSATPNRSSMKLDLYIEDDELQTTPLRRNSPSPTSVYHDHHHHNNQNNNRRRSSTTNNIEDTAEEVLCLRLLSTRTRYRFGGLRVNLISPVFNMNKLFNVEFDQDSQISLIKSQQSSFDQQQQQQTPDMESFFRNNNDLQQPKSTREGRCATIVIEPESEEQKDEITRQLPLLTADLTLLEETSNPINSSNSKTNDNNNYVKNTNNDNNQHHQTARSLTRIPEPESNEQSSIRRYAKRHQSTSSINHNNQNNNNNDNIKFESVKVYTKVEPTDPNLINLDTKIDSFNYHYQPQQQTSPSKKKNQQKDKEKSSSSTTTTTTKKIKDMRRHTHFYCHIPTSLTLSSSTSSSCQK</sequence>
<organism evidence="2 3">
    <name type="scientific">Dermatophagoides pteronyssinus</name>
    <name type="common">European house dust mite</name>
    <dbReference type="NCBI Taxonomy" id="6956"/>
    <lineage>
        <taxon>Eukaryota</taxon>
        <taxon>Metazoa</taxon>
        <taxon>Ecdysozoa</taxon>
        <taxon>Arthropoda</taxon>
        <taxon>Chelicerata</taxon>
        <taxon>Arachnida</taxon>
        <taxon>Acari</taxon>
        <taxon>Acariformes</taxon>
        <taxon>Sarcoptiformes</taxon>
        <taxon>Astigmata</taxon>
        <taxon>Psoroptidia</taxon>
        <taxon>Analgoidea</taxon>
        <taxon>Pyroglyphidae</taxon>
        <taxon>Dermatophagoidinae</taxon>
        <taxon>Dermatophagoides</taxon>
    </lineage>
</organism>
<feature type="compositionally biased region" description="Polar residues" evidence="1">
    <location>
        <begin position="148"/>
        <end position="158"/>
    </location>
</feature>
<evidence type="ECO:0000256" key="1">
    <source>
        <dbReference type="SAM" id="MobiDB-lite"/>
    </source>
</evidence>
<evidence type="ECO:0000313" key="2">
    <source>
        <dbReference type="Proteomes" id="UP000515146"/>
    </source>
</evidence>
<dbReference type="OrthoDB" id="6516255at2759"/>
<accession>A0A6P6XRT0</accession>
<protein>
    <submittedName>
        <fullName evidence="3">Nuclear transcription factor Y subunit gamma-like</fullName>
    </submittedName>
</protein>
<gene>
    <name evidence="3" type="primary">LOC113789285</name>
</gene>
<feature type="region of interest" description="Disordered" evidence="1">
    <location>
        <begin position="304"/>
        <end position="340"/>
    </location>
</feature>
<feature type="region of interest" description="Disordered" evidence="1">
    <location>
        <begin position="137"/>
        <end position="162"/>
    </location>
</feature>
<feature type="compositionally biased region" description="Low complexity" evidence="1">
    <location>
        <begin position="198"/>
        <end position="227"/>
    </location>
</feature>
<keyword evidence="2" id="KW-1185">Reference proteome</keyword>
<dbReference type="OMA" id="CATIVIE"/>
<reference evidence="3" key="1">
    <citation type="submission" date="2025-08" db="UniProtKB">
        <authorList>
            <consortium name="RefSeq"/>
        </authorList>
    </citation>
    <scope>IDENTIFICATION</scope>
    <source>
        <strain evidence="3">Airmid</strain>
    </source>
</reference>